<proteinExistence type="predicted"/>
<accession>A0ACD3BFR9</accession>
<reference evidence="1 2" key="1">
    <citation type="journal article" date="2019" name="Nat. Ecol. Evol.">
        <title>Megaphylogeny resolves global patterns of mushroom evolution.</title>
        <authorList>
            <person name="Varga T."/>
            <person name="Krizsan K."/>
            <person name="Foldi C."/>
            <person name="Dima B."/>
            <person name="Sanchez-Garcia M."/>
            <person name="Sanchez-Ramirez S."/>
            <person name="Szollosi G.J."/>
            <person name="Szarkandi J.G."/>
            <person name="Papp V."/>
            <person name="Albert L."/>
            <person name="Andreopoulos W."/>
            <person name="Angelini C."/>
            <person name="Antonin V."/>
            <person name="Barry K.W."/>
            <person name="Bougher N.L."/>
            <person name="Buchanan P."/>
            <person name="Buyck B."/>
            <person name="Bense V."/>
            <person name="Catcheside P."/>
            <person name="Chovatia M."/>
            <person name="Cooper J."/>
            <person name="Damon W."/>
            <person name="Desjardin D."/>
            <person name="Finy P."/>
            <person name="Geml J."/>
            <person name="Haridas S."/>
            <person name="Hughes K."/>
            <person name="Justo A."/>
            <person name="Karasinski D."/>
            <person name="Kautmanova I."/>
            <person name="Kiss B."/>
            <person name="Kocsube S."/>
            <person name="Kotiranta H."/>
            <person name="LaButti K.M."/>
            <person name="Lechner B.E."/>
            <person name="Liimatainen K."/>
            <person name="Lipzen A."/>
            <person name="Lukacs Z."/>
            <person name="Mihaltcheva S."/>
            <person name="Morgado L.N."/>
            <person name="Niskanen T."/>
            <person name="Noordeloos M.E."/>
            <person name="Ohm R.A."/>
            <person name="Ortiz-Santana B."/>
            <person name="Ovrebo C."/>
            <person name="Racz N."/>
            <person name="Riley R."/>
            <person name="Savchenko A."/>
            <person name="Shiryaev A."/>
            <person name="Soop K."/>
            <person name="Spirin V."/>
            <person name="Szebenyi C."/>
            <person name="Tomsovsky M."/>
            <person name="Tulloss R.E."/>
            <person name="Uehling J."/>
            <person name="Grigoriev I.V."/>
            <person name="Vagvolgyi C."/>
            <person name="Papp T."/>
            <person name="Martin F.M."/>
            <person name="Miettinen O."/>
            <person name="Hibbett D.S."/>
            <person name="Nagy L.G."/>
        </authorList>
    </citation>
    <scope>NUCLEOTIDE SEQUENCE [LARGE SCALE GENOMIC DNA]</scope>
    <source>
        <strain evidence="1 2">NL-1719</strain>
    </source>
</reference>
<dbReference type="Proteomes" id="UP000308600">
    <property type="component" value="Unassembled WGS sequence"/>
</dbReference>
<keyword evidence="2" id="KW-1185">Reference proteome</keyword>
<sequence>MKLPPIFYHHFRRPLPYAQTLTLQEELHKLQLLHRRTGSHKDLLLLLEHRPVYTAGRRQTEDSVEDERNRLTKLGADFVTTNRGGELTYHGPGQIVGYPLLDLSRWSPIMGIRDYVCRVQKTIELHLKEGHGLDHVPSEHTGVFLSPTTKVGSIGIQVRHRLTNHGLAFNVTQEPIAWFDQVVACGLHDVRAGSIASATGKAQSVEADIPGLVQRFGRIFGREMVAVDGGVDEETLRLIRRAEEEAIALGNWPESPSQRE</sequence>
<name>A0ACD3BFR9_9AGAR</name>
<gene>
    <name evidence="1" type="ORF">BDN72DRAFT_753367</name>
</gene>
<evidence type="ECO:0000313" key="1">
    <source>
        <dbReference type="EMBL" id="TFK76730.1"/>
    </source>
</evidence>
<dbReference type="EMBL" id="ML208259">
    <property type="protein sequence ID" value="TFK76730.1"/>
    <property type="molecule type" value="Genomic_DNA"/>
</dbReference>
<organism evidence="1 2">
    <name type="scientific">Pluteus cervinus</name>
    <dbReference type="NCBI Taxonomy" id="181527"/>
    <lineage>
        <taxon>Eukaryota</taxon>
        <taxon>Fungi</taxon>
        <taxon>Dikarya</taxon>
        <taxon>Basidiomycota</taxon>
        <taxon>Agaricomycotina</taxon>
        <taxon>Agaricomycetes</taxon>
        <taxon>Agaricomycetidae</taxon>
        <taxon>Agaricales</taxon>
        <taxon>Pluteineae</taxon>
        <taxon>Pluteaceae</taxon>
        <taxon>Pluteus</taxon>
    </lineage>
</organism>
<protein>
    <submittedName>
        <fullName evidence="1">Lipoyltransferase</fullName>
    </submittedName>
</protein>
<evidence type="ECO:0000313" key="2">
    <source>
        <dbReference type="Proteomes" id="UP000308600"/>
    </source>
</evidence>